<dbReference type="PROSITE" id="PS01124">
    <property type="entry name" value="HTH_ARAC_FAMILY_2"/>
    <property type="match status" value="1"/>
</dbReference>
<dbReference type="SUPFAM" id="SSF46689">
    <property type="entry name" value="Homeodomain-like"/>
    <property type="match status" value="2"/>
</dbReference>
<name>A0A2N5E2G0_9GAMM</name>
<dbReference type="GO" id="GO:0003700">
    <property type="term" value="F:DNA-binding transcription factor activity"/>
    <property type="evidence" value="ECO:0007669"/>
    <property type="project" value="InterPro"/>
</dbReference>
<keyword evidence="6" id="KW-1185">Reference proteome</keyword>
<gene>
    <name evidence="5" type="ORF">CYR32_11385</name>
</gene>
<reference evidence="5 6" key="1">
    <citation type="submission" date="2017-12" db="EMBL/GenBank/DDBJ databases">
        <title>Characterization of six clinical isolates of Enterochimera gen. nov., a novel genus of the Yersiniaciae family and the three species Enterochimera arupensis sp. nov., Enterochimera coloradensis sp. nov, and Enterochimera californica sp. nov.</title>
        <authorList>
            <person name="Rossi A."/>
            <person name="Fisher M."/>
        </authorList>
    </citation>
    <scope>NUCLEOTIDE SEQUENCE [LARGE SCALE GENOMIC DNA]</scope>
    <source>
        <strain evidence="6">2016-Iso4</strain>
    </source>
</reference>
<dbReference type="Proteomes" id="UP000234503">
    <property type="component" value="Unassembled WGS sequence"/>
</dbReference>
<dbReference type="InterPro" id="IPR009057">
    <property type="entry name" value="Homeodomain-like_sf"/>
</dbReference>
<evidence type="ECO:0000256" key="3">
    <source>
        <dbReference type="ARBA" id="ARBA00023163"/>
    </source>
</evidence>
<keyword evidence="2" id="KW-0238">DNA-binding</keyword>
<dbReference type="Gene3D" id="1.10.10.60">
    <property type="entry name" value="Homeodomain-like"/>
    <property type="match status" value="2"/>
</dbReference>
<keyword evidence="1" id="KW-0805">Transcription regulation</keyword>
<dbReference type="InterPro" id="IPR018062">
    <property type="entry name" value="HTH_AraC-typ_CS"/>
</dbReference>
<evidence type="ECO:0000256" key="1">
    <source>
        <dbReference type="ARBA" id="ARBA00023015"/>
    </source>
</evidence>
<dbReference type="SUPFAM" id="SSF51215">
    <property type="entry name" value="Regulatory protein AraC"/>
    <property type="match status" value="1"/>
</dbReference>
<dbReference type="AlphaFoldDB" id="A0A2N5E2G0"/>
<dbReference type="InterPro" id="IPR037923">
    <property type="entry name" value="HTH-like"/>
</dbReference>
<dbReference type="GO" id="GO:0043565">
    <property type="term" value="F:sequence-specific DNA binding"/>
    <property type="evidence" value="ECO:0007669"/>
    <property type="project" value="InterPro"/>
</dbReference>
<dbReference type="Pfam" id="PF12833">
    <property type="entry name" value="HTH_18"/>
    <property type="match status" value="1"/>
</dbReference>
<dbReference type="PANTHER" id="PTHR43280">
    <property type="entry name" value="ARAC-FAMILY TRANSCRIPTIONAL REGULATOR"/>
    <property type="match status" value="1"/>
</dbReference>
<dbReference type="PROSITE" id="PS00041">
    <property type="entry name" value="HTH_ARAC_FAMILY_1"/>
    <property type="match status" value="1"/>
</dbReference>
<dbReference type="SMART" id="SM00342">
    <property type="entry name" value="HTH_ARAC"/>
    <property type="match status" value="1"/>
</dbReference>
<evidence type="ECO:0000256" key="2">
    <source>
        <dbReference type="ARBA" id="ARBA00023125"/>
    </source>
</evidence>
<keyword evidence="3" id="KW-0804">Transcription</keyword>
<evidence type="ECO:0000259" key="4">
    <source>
        <dbReference type="PROSITE" id="PS01124"/>
    </source>
</evidence>
<organism evidence="5 6">
    <name type="scientific">Chimaeribacter coloradensis</name>
    <dbReference type="NCBI Taxonomy" id="2060068"/>
    <lineage>
        <taxon>Bacteria</taxon>
        <taxon>Pseudomonadati</taxon>
        <taxon>Pseudomonadota</taxon>
        <taxon>Gammaproteobacteria</taxon>
        <taxon>Enterobacterales</taxon>
        <taxon>Yersiniaceae</taxon>
        <taxon>Chimaeribacter</taxon>
    </lineage>
</organism>
<dbReference type="EMBL" id="PJZH01000010">
    <property type="protein sequence ID" value="PLR34759.1"/>
    <property type="molecule type" value="Genomic_DNA"/>
</dbReference>
<accession>A0A2N5E2G0</accession>
<feature type="domain" description="HTH araC/xylS-type" evidence="4">
    <location>
        <begin position="176"/>
        <end position="274"/>
    </location>
</feature>
<comment type="caution">
    <text evidence="5">The sequence shown here is derived from an EMBL/GenBank/DDBJ whole genome shotgun (WGS) entry which is preliminary data.</text>
</comment>
<dbReference type="OrthoDB" id="5622169at2"/>
<sequence length="281" mass="31937">MFPVPLTEVGDTMPEILPIAPREGYFGVSRFAPGSRHYPRLQQGVQILALISGSLEIDVAGETRHLLPGNMALLLPQHPACFRFDAQQESRHSWCQLDFDEIPPVLQHYLNSLAPQLPVDLQMEQMMELGVSITGARHINNHRVLIELAQTLLHYYSALGALEEGARPRAMPRGLRQACRYISTHYQQPLVLEDIAQHAHCSVNHLINLFKHYLNTTPARYLRQVRINQSEVLLKHTQQSVNKIAEQCGFISPFHFSRVFKAANALSPRQFRDRCRAQAAR</sequence>
<dbReference type="PANTHER" id="PTHR43280:SF2">
    <property type="entry name" value="HTH-TYPE TRANSCRIPTIONAL REGULATOR EXSA"/>
    <property type="match status" value="1"/>
</dbReference>
<proteinExistence type="predicted"/>
<protein>
    <recommendedName>
        <fullName evidence="4">HTH araC/xylS-type domain-containing protein</fullName>
    </recommendedName>
</protein>
<dbReference type="InterPro" id="IPR018060">
    <property type="entry name" value="HTH_AraC"/>
</dbReference>
<evidence type="ECO:0000313" key="5">
    <source>
        <dbReference type="EMBL" id="PLR34759.1"/>
    </source>
</evidence>
<evidence type="ECO:0000313" key="6">
    <source>
        <dbReference type="Proteomes" id="UP000234503"/>
    </source>
</evidence>